<dbReference type="SUPFAM" id="SSF51695">
    <property type="entry name" value="PLC-like phosphodiesterases"/>
    <property type="match status" value="1"/>
</dbReference>
<evidence type="ECO:0000259" key="1">
    <source>
        <dbReference type="PROSITE" id="PS51704"/>
    </source>
</evidence>
<dbReference type="InterPro" id="IPR017946">
    <property type="entry name" value="PLC-like_Pdiesterase_TIM-brl"/>
</dbReference>
<dbReference type="InterPro" id="IPR030395">
    <property type="entry name" value="GP_PDE_dom"/>
</dbReference>
<dbReference type="STRING" id="315423.SAMN04488020_10121"/>
<dbReference type="EMBL" id="FWFV01000001">
    <property type="protein sequence ID" value="SLN10415.1"/>
    <property type="molecule type" value="Genomic_DNA"/>
</dbReference>
<dbReference type="GO" id="GO:0006629">
    <property type="term" value="P:lipid metabolic process"/>
    <property type="evidence" value="ECO:0007669"/>
    <property type="project" value="InterPro"/>
</dbReference>
<evidence type="ECO:0000313" key="3">
    <source>
        <dbReference type="Proteomes" id="UP000193870"/>
    </source>
</evidence>
<dbReference type="PANTHER" id="PTHR43805:SF1">
    <property type="entry name" value="GP-PDE DOMAIN-CONTAINING PROTEIN"/>
    <property type="match status" value="1"/>
</dbReference>
<accession>A0A1Y5RAT6</accession>
<dbReference type="Proteomes" id="UP000193870">
    <property type="component" value="Unassembled WGS sequence"/>
</dbReference>
<gene>
    <name evidence="2" type="ORF">PAM7066_00021</name>
</gene>
<organism evidence="2 3">
    <name type="scientific">Palleronia marisminoris</name>
    <dbReference type="NCBI Taxonomy" id="315423"/>
    <lineage>
        <taxon>Bacteria</taxon>
        <taxon>Pseudomonadati</taxon>
        <taxon>Pseudomonadota</taxon>
        <taxon>Alphaproteobacteria</taxon>
        <taxon>Rhodobacterales</taxon>
        <taxon>Roseobacteraceae</taxon>
        <taxon>Palleronia</taxon>
    </lineage>
</organism>
<keyword evidence="3" id="KW-1185">Reference proteome</keyword>
<name>A0A1Y5RAT6_9RHOB</name>
<dbReference type="PANTHER" id="PTHR43805">
    <property type="entry name" value="GLYCEROPHOSPHORYL DIESTER PHOSPHODIESTERASE"/>
    <property type="match status" value="1"/>
</dbReference>
<feature type="domain" description="GP-PDE" evidence="1">
    <location>
        <begin position="15"/>
        <end position="245"/>
    </location>
</feature>
<proteinExistence type="predicted"/>
<reference evidence="2 3" key="1">
    <citation type="submission" date="2017-03" db="EMBL/GenBank/DDBJ databases">
        <authorList>
            <person name="Afonso C.L."/>
            <person name="Miller P.J."/>
            <person name="Scott M.A."/>
            <person name="Spackman E."/>
            <person name="Goraichik I."/>
            <person name="Dimitrov K.M."/>
            <person name="Suarez D.L."/>
            <person name="Swayne D.E."/>
        </authorList>
    </citation>
    <scope>NUCLEOTIDE SEQUENCE [LARGE SCALE GENOMIC DNA]</scope>
    <source>
        <strain evidence="2 3">CECT 7066</strain>
    </source>
</reference>
<evidence type="ECO:0000313" key="2">
    <source>
        <dbReference type="EMBL" id="SLN10415.1"/>
    </source>
</evidence>
<dbReference type="Gene3D" id="3.20.20.190">
    <property type="entry name" value="Phosphatidylinositol (PI) phosphodiesterase"/>
    <property type="match status" value="1"/>
</dbReference>
<dbReference type="PROSITE" id="PS51704">
    <property type="entry name" value="GP_PDE"/>
    <property type="match status" value="1"/>
</dbReference>
<dbReference type="RefSeq" id="WP_217639899.1">
    <property type="nucleotide sequence ID" value="NZ_FOPF01000001.1"/>
</dbReference>
<protein>
    <submittedName>
        <fullName evidence="2">Cytoplasmic glycerophosphodiester phosphodiesterase</fullName>
    </submittedName>
</protein>
<dbReference type="AlphaFoldDB" id="A0A1Y5RAT6"/>
<dbReference type="GO" id="GO:0008081">
    <property type="term" value="F:phosphoric diester hydrolase activity"/>
    <property type="evidence" value="ECO:0007669"/>
    <property type="project" value="InterPro"/>
</dbReference>
<sequence>MTAGARHPFLHAPDPIAFAHRGHADGVAENSAEAIDAAVSLGFRYVETDVQATRDGVAVLFHDTGTDRLLGEPGRIADHDWAELRDRRLIGGGRIARLDAVLSDHPELRLNIDAKTDDVVQPMGDAIAGALDRVCAASFDAKRTRLLRDRFGDRLCWSPAMAGVARIWASGWSLPVGGHAAPCLQVPMTWRGIPVVTPRFLGAAHERGAAVHVWTVDEPDHMHALLDLGVDGLMTDRAPALKHVMTSRGFRSAFAG</sequence>
<dbReference type="Pfam" id="PF03009">
    <property type="entry name" value="GDPD"/>
    <property type="match status" value="1"/>
</dbReference>